<feature type="non-terminal residue" evidence="1">
    <location>
        <position position="45"/>
    </location>
</feature>
<accession>A0A2T6A3L7</accession>
<keyword evidence="2" id="KW-1185">Reference proteome</keyword>
<dbReference type="EMBL" id="QBKP01000043">
    <property type="protein sequence ID" value="PTX38412.1"/>
    <property type="molecule type" value="Genomic_DNA"/>
</dbReference>
<protein>
    <submittedName>
        <fullName evidence="1">Uncharacterized protein</fullName>
    </submittedName>
</protein>
<proteinExistence type="predicted"/>
<evidence type="ECO:0000313" key="1">
    <source>
        <dbReference type="EMBL" id="PTX38412.1"/>
    </source>
</evidence>
<dbReference type="Proteomes" id="UP000244224">
    <property type="component" value="Unassembled WGS sequence"/>
</dbReference>
<gene>
    <name evidence="1" type="ORF">C8N34_14310</name>
</gene>
<comment type="caution">
    <text evidence="1">The sequence shown here is derived from an EMBL/GenBank/DDBJ whole genome shotgun (WGS) entry which is preliminary data.</text>
</comment>
<sequence length="45" mass="4969">MRKMHISTPPLPRLADLSTVSLLAIEAGLKRREALALEMRNVPGD</sequence>
<organism evidence="1 2">
    <name type="scientific">Gemmobacter caeni</name>
    <dbReference type="NCBI Taxonomy" id="589035"/>
    <lineage>
        <taxon>Bacteria</taxon>
        <taxon>Pseudomonadati</taxon>
        <taxon>Pseudomonadota</taxon>
        <taxon>Alphaproteobacteria</taxon>
        <taxon>Rhodobacterales</taxon>
        <taxon>Paracoccaceae</taxon>
        <taxon>Gemmobacter</taxon>
    </lineage>
</organism>
<name>A0A2T6A3L7_9RHOB</name>
<reference evidence="1 2" key="1">
    <citation type="submission" date="2018-04" db="EMBL/GenBank/DDBJ databases">
        <title>Genomic Encyclopedia of Archaeal and Bacterial Type Strains, Phase II (KMG-II): from individual species to whole genera.</title>
        <authorList>
            <person name="Goeker M."/>
        </authorList>
    </citation>
    <scope>NUCLEOTIDE SEQUENCE [LARGE SCALE GENOMIC DNA]</scope>
    <source>
        <strain evidence="1 2">DSM 21823</strain>
    </source>
</reference>
<evidence type="ECO:0000313" key="2">
    <source>
        <dbReference type="Proteomes" id="UP000244224"/>
    </source>
</evidence>
<dbReference type="AlphaFoldDB" id="A0A2T6A3L7"/>